<evidence type="ECO:0000256" key="1">
    <source>
        <dbReference type="ARBA" id="ARBA00004651"/>
    </source>
</evidence>
<feature type="transmembrane region" description="Helical" evidence="6">
    <location>
        <begin position="21"/>
        <end position="46"/>
    </location>
</feature>
<protein>
    <recommendedName>
        <fullName evidence="7">RDD domain-containing protein</fullName>
    </recommendedName>
</protein>
<dbReference type="GO" id="GO:0005886">
    <property type="term" value="C:plasma membrane"/>
    <property type="evidence" value="ECO:0007669"/>
    <property type="project" value="UniProtKB-SubCell"/>
</dbReference>
<evidence type="ECO:0000256" key="5">
    <source>
        <dbReference type="ARBA" id="ARBA00023136"/>
    </source>
</evidence>
<name>A0AAC9I8W4_9FLAO</name>
<dbReference type="AlphaFoldDB" id="A0AAC9I8W4"/>
<dbReference type="InterPro" id="IPR010432">
    <property type="entry name" value="RDD"/>
</dbReference>
<evidence type="ECO:0000256" key="3">
    <source>
        <dbReference type="ARBA" id="ARBA00022692"/>
    </source>
</evidence>
<organism evidence="8 9">
    <name type="scientific">Flavobacterium gilvum</name>
    <dbReference type="NCBI Taxonomy" id="1492737"/>
    <lineage>
        <taxon>Bacteria</taxon>
        <taxon>Pseudomonadati</taxon>
        <taxon>Bacteroidota</taxon>
        <taxon>Flavobacteriia</taxon>
        <taxon>Flavobacteriales</taxon>
        <taxon>Flavobacteriaceae</taxon>
        <taxon>Flavobacterium</taxon>
    </lineage>
</organism>
<dbReference type="RefSeq" id="WP_051877804.1">
    <property type="nucleotide sequence ID" value="NZ_CP017479.1"/>
</dbReference>
<feature type="transmembrane region" description="Helical" evidence="6">
    <location>
        <begin position="146"/>
        <end position="170"/>
    </location>
</feature>
<keyword evidence="9" id="KW-1185">Reference proteome</keyword>
<dbReference type="PANTHER" id="PTHR36115">
    <property type="entry name" value="PROLINE-RICH ANTIGEN HOMOLOG-RELATED"/>
    <property type="match status" value="1"/>
</dbReference>
<evidence type="ECO:0000256" key="4">
    <source>
        <dbReference type="ARBA" id="ARBA00022989"/>
    </source>
</evidence>
<keyword evidence="4 6" id="KW-1133">Transmembrane helix</keyword>
<evidence type="ECO:0000259" key="7">
    <source>
        <dbReference type="Pfam" id="PF06271"/>
    </source>
</evidence>
<dbReference type="InterPro" id="IPR051791">
    <property type="entry name" value="Pra-immunoreactive"/>
</dbReference>
<feature type="transmembrane region" description="Helical" evidence="6">
    <location>
        <begin position="52"/>
        <end position="71"/>
    </location>
</feature>
<evidence type="ECO:0000256" key="6">
    <source>
        <dbReference type="SAM" id="Phobius"/>
    </source>
</evidence>
<dbReference type="PANTHER" id="PTHR36115:SF9">
    <property type="entry name" value="LMO1584 PROTEIN"/>
    <property type="match status" value="1"/>
</dbReference>
<evidence type="ECO:0000256" key="2">
    <source>
        <dbReference type="ARBA" id="ARBA00022475"/>
    </source>
</evidence>
<gene>
    <name evidence="8" type="ORF">EM308_13380</name>
</gene>
<evidence type="ECO:0000313" key="8">
    <source>
        <dbReference type="EMBL" id="AOW10412.1"/>
    </source>
</evidence>
<comment type="subcellular location">
    <subcellularLocation>
        <location evidence="1">Cell membrane</location>
        <topology evidence="1">Multi-pass membrane protein</topology>
    </subcellularLocation>
</comment>
<sequence>MNENQTPIEIDGISGSLYAGFWARLASLLLDTIIMMPVILLILYLNGLGKDIYFYTLIPNFVFGLWYYIYLTKKYGGTPGKLIAGIKIIKLNGESIDWKEAILRHSVLLVLTLLSVIMMTSCLLSADETIFNNLGWLKRSQYLMSLSPTFFLIYTWVSNIWIYSEFIVLLTNKRKRAIHDFIAGTVIVRSIYIDKIRETMNNQN</sequence>
<proteinExistence type="predicted"/>
<keyword evidence="2" id="KW-1003">Cell membrane</keyword>
<evidence type="ECO:0000313" key="9">
    <source>
        <dbReference type="Proteomes" id="UP000175968"/>
    </source>
</evidence>
<dbReference type="Pfam" id="PF06271">
    <property type="entry name" value="RDD"/>
    <property type="match status" value="1"/>
</dbReference>
<reference evidence="8 9" key="1">
    <citation type="submission" date="2016-10" db="EMBL/GenBank/DDBJ databases">
        <title>Flavobacterium gilvum sp. nov., isolated from stream water.</title>
        <authorList>
            <person name="Shin S.-K."/>
            <person name="Cho Y.-J."/>
            <person name="Yi H."/>
        </authorList>
    </citation>
    <scope>NUCLEOTIDE SEQUENCE [LARGE SCALE GENOMIC DNA]</scope>
    <source>
        <strain evidence="8 9">EM1308</strain>
    </source>
</reference>
<keyword evidence="5 6" id="KW-0472">Membrane</keyword>
<feature type="domain" description="RDD" evidence="7">
    <location>
        <begin position="18"/>
        <end position="184"/>
    </location>
</feature>
<keyword evidence="3 6" id="KW-0812">Transmembrane</keyword>
<accession>A0AAC9I8W4</accession>
<dbReference type="KEGG" id="fgl:EM308_13380"/>
<dbReference type="EMBL" id="CP017479">
    <property type="protein sequence ID" value="AOW10412.1"/>
    <property type="molecule type" value="Genomic_DNA"/>
</dbReference>
<feature type="transmembrane region" description="Helical" evidence="6">
    <location>
        <begin position="107"/>
        <end position="126"/>
    </location>
</feature>
<dbReference type="Proteomes" id="UP000175968">
    <property type="component" value="Chromosome"/>
</dbReference>